<feature type="region of interest" description="Disordered" evidence="1">
    <location>
        <begin position="187"/>
        <end position="224"/>
    </location>
</feature>
<feature type="region of interest" description="Disordered" evidence="1">
    <location>
        <begin position="32"/>
        <end position="94"/>
    </location>
</feature>
<proteinExistence type="predicted"/>
<protein>
    <submittedName>
        <fullName evidence="2">Uncharacterized protein</fullName>
    </submittedName>
</protein>
<reference evidence="2" key="1">
    <citation type="submission" date="2022-10" db="EMBL/GenBank/DDBJ databases">
        <title>Tapping the CABI collections for fungal endophytes: first genome assemblies for Collariella, Neodidymelliopsis, Ascochyta clinopodiicola, Didymella pomorum, Didymosphaeria variabile, Neocosmospora piperis and Neocucurbitaria cava.</title>
        <authorList>
            <person name="Hill R."/>
        </authorList>
    </citation>
    <scope>NUCLEOTIDE SEQUENCE</scope>
    <source>
        <strain evidence="2">IMI 355082</strain>
    </source>
</reference>
<evidence type="ECO:0000313" key="3">
    <source>
        <dbReference type="Proteomes" id="UP001140453"/>
    </source>
</evidence>
<feature type="region of interest" description="Disordered" evidence="1">
    <location>
        <begin position="241"/>
        <end position="264"/>
    </location>
</feature>
<dbReference type="EMBL" id="JAPEVB010000005">
    <property type="protein sequence ID" value="KAJ4387968.1"/>
    <property type="molecule type" value="Genomic_DNA"/>
</dbReference>
<accession>A0A9W8YPF0</accession>
<dbReference type="Proteomes" id="UP001140453">
    <property type="component" value="Unassembled WGS sequence"/>
</dbReference>
<feature type="compositionally biased region" description="Basic and acidic residues" evidence="1">
    <location>
        <begin position="202"/>
        <end position="213"/>
    </location>
</feature>
<keyword evidence="3" id="KW-1185">Reference proteome</keyword>
<organism evidence="2 3">
    <name type="scientific">Gnomoniopsis smithogilvyi</name>
    <dbReference type="NCBI Taxonomy" id="1191159"/>
    <lineage>
        <taxon>Eukaryota</taxon>
        <taxon>Fungi</taxon>
        <taxon>Dikarya</taxon>
        <taxon>Ascomycota</taxon>
        <taxon>Pezizomycotina</taxon>
        <taxon>Sordariomycetes</taxon>
        <taxon>Sordariomycetidae</taxon>
        <taxon>Diaporthales</taxon>
        <taxon>Gnomoniaceae</taxon>
        <taxon>Gnomoniopsis</taxon>
    </lineage>
</organism>
<evidence type="ECO:0000256" key="1">
    <source>
        <dbReference type="SAM" id="MobiDB-lite"/>
    </source>
</evidence>
<name>A0A9W8YPF0_9PEZI</name>
<comment type="caution">
    <text evidence="2">The sequence shown here is derived from an EMBL/GenBank/DDBJ whole genome shotgun (WGS) entry which is preliminary data.</text>
</comment>
<dbReference type="AlphaFoldDB" id="A0A9W8YPF0"/>
<gene>
    <name evidence="2" type="ORF">N0V93_008571</name>
</gene>
<feature type="compositionally biased region" description="Basic and acidic residues" evidence="1">
    <location>
        <begin position="246"/>
        <end position="264"/>
    </location>
</feature>
<sequence length="264" mass="27550">MPVVDTLRLPDGATEPVLGLGDSHVPCVEEPVIDKGIDDGPPIVDSDGLSGVKDGPPLAPEDINSEVETSDFDAAGLVNPEGNNESEEDDGRLGVPGMAVDDKTPLFVEIGVSQPVAPVELGREDECVLGPAGAPDSLLEYIPEPASADVLRMLLDTLEEGPDDSVPEGVEVAGRLADEVKFHDRILGRATDDGEPELATLDEGKSEDAKLEDGGPDAEVLDGSVSPLVAEIEIEALNDRTPGGVELKRLLEDGKPEEGKLDTG</sequence>
<evidence type="ECO:0000313" key="2">
    <source>
        <dbReference type="EMBL" id="KAJ4387968.1"/>
    </source>
</evidence>